<dbReference type="Pfam" id="PF00692">
    <property type="entry name" value="dUTPase"/>
    <property type="match status" value="1"/>
</dbReference>
<evidence type="ECO:0000256" key="1">
    <source>
        <dbReference type="ARBA" id="ARBA00006581"/>
    </source>
</evidence>
<dbReference type="RefSeq" id="WP_108673760.1">
    <property type="nucleotide sequence ID" value="NZ_CP025628.1"/>
</dbReference>
<comment type="similarity">
    <text evidence="1">Belongs to the dUTPase family.</text>
</comment>
<keyword evidence="8" id="KW-1185">Reference proteome</keyword>
<sequence length="153" mass="16761">MNTIELKINDELVKKFGIPKYQTQKAAALDLYACIENPIKIFPCKNAKLISTGIAISISNPNIMAMIVPRSSCGHKKGLILGNSIGIIDADYLGTIFISVWNRNPKNTIPIIIEPGERIAQLIFVPIIRTNFNIVEAFSENSVRGEKGFGSTG</sequence>
<evidence type="ECO:0000259" key="6">
    <source>
        <dbReference type="Pfam" id="PF00692"/>
    </source>
</evidence>
<keyword evidence="4" id="KW-0546">Nucleotide metabolism</keyword>
<dbReference type="InterPro" id="IPR029054">
    <property type="entry name" value="dUTPase-like"/>
</dbReference>
<gene>
    <name evidence="7" type="primary">dut</name>
    <name evidence="7" type="ORF">CKSOR_00219</name>
</gene>
<dbReference type="AlphaFoldDB" id="A0A3S7J9J2"/>
<protein>
    <recommendedName>
        <fullName evidence="2">dUTP diphosphatase</fullName>
        <ecNumber evidence="2">3.6.1.23</ecNumber>
    </recommendedName>
</protein>
<comment type="catalytic activity">
    <reaction evidence="5">
        <text>dUTP + H2O = dUMP + diphosphate + H(+)</text>
        <dbReference type="Rhea" id="RHEA:10248"/>
        <dbReference type="ChEBI" id="CHEBI:15377"/>
        <dbReference type="ChEBI" id="CHEBI:15378"/>
        <dbReference type="ChEBI" id="CHEBI:33019"/>
        <dbReference type="ChEBI" id="CHEBI:61555"/>
        <dbReference type="ChEBI" id="CHEBI:246422"/>
        <dbReference type="EC" id="3.6.1.23"/>
    </reaction>
</comment>
<dbReference type="EC" id="3.6.1.23" evidence="2"/>
<dbReference type="OrthoDB" id="9809956at2"/>
<dbReference type="GO" id="GO:0046081">
    <property type="term" value="P:dUTP catabolic process"/>
    <property type="evidence" value="ECO:0007669"/>
    <property type="project" value="InterPro"/>
</dbReference>
<dbReference type="GO" id="GO:0000287">
    <property type="term" value="F:magnesium ion binding"/>
    <property type="evidence" value="ECO:0007669"/>
    <property type="project" value="InterPro"/>
</dbReference>
<dbReference type="InterPro" id="IPR036157">
    <property type="entry name" value="dUTPase-like_sf"/>
</dbReference>
<dbReference type="PANTHER" id="PTHR11241">
    <property type="entry name" value="DEOXYURIDINE 5'-TRIPHOSPHATE NUCLEOTIDOHYDROLASE"/>
    <property type="match status" value="1"/>
</dbReference>
<dbReference type="KEGG" id="kso:CKSOR_00219"/>
<dbReference type="GO" id="GO:0006226">
    <property type="term" value="P:dUMP biosynthetic process"/>
    <property type="evidence" value="ECO:0007669"/>
    <property type="project" value="InterPro"/>
</dbReference>
<dbReference type="Gene3D" id="2.70.40.10">
    <property type="match status" value="1"/>
</dbReference>
<accession>A0A3S7J9J2</accession>
<dbReference type="CDD" id="cd07557">
    <property type="entry name" value="trimeric_dUTPase"/>
    <property type="match status" value="1"/>
</dbReference>
<evidence type="ECO:0000313" key="8">
    <source>
        <dbReference type="Proteomes" id="UP000266796"/>
    </source>
</evidence>
<name>A0A3S7J9J2_9PROT</name>
<organism evidence="7 8">
    <name type="scientific">Candidatus Kinetoplastidibacterium kentomonadis</name>
    <dbReference type="NCBI Taxonomy" id="1576550"/>
    <lineage>
        <taxon>Bacteria</taxon>
        <taxon>Pseudomonadati</taxon>
        <taxon>Pseudomonadota</taxon>
        <taxon>Betaproteobacteria</taxon>
        <taxon>Candidatus Kinetoplastidibacterium</taxon>
    </lineage>
</organism>
<reference evidence="7 8" key="1">
    <citation type="journal article" date="2018" name="Parasitology">
        <title>The reduced genome of Candidatus Kinetoplastibacterium sorsogonicusi, the endosymbiont of Kentomonas sorsogonicus (Trypanosomatidae): loss of the haem-synthesis pathway.</title>
        <authorList>
            <person name="Silva F.M."/>
            <person name="Kostygov A.Y."/>
            <person name="Spodareva V.V."/>
            <person name="Butenko A."/>
            <person name="Tossou R."/>
            <person name="Lukes J."/>
            <person name="Yurchenko V."/>
            <person name="Alves J.M.P."/>
        </authorList>
    </citation>
    <scope>NUCLEOTIDE SEQUENCE [LARGE SCALE GENOMIC DNA]</scope>
    <source>
        <strain evidence="7 8">MF-08</strain>
    </source>
</reference>
<dbReference type="InterPro" id="IPR033704">
    <property type="entry name" value="dUTPase_trimeric"/>
</dbReference>
<feature type="domain" description="dUTPase-like" evidence="6">
    <location>
        <begin position="16"/>
        <end position="153"/>
    </location>
</feature>
<evidence type="ECO:0000256" key="5">
    <source>
        <dbReference type="ARBA" id="ARBA00047686"/>
    </source>
</evidence>
<dbReference type="InterPro" id="IPR008181">
    <property type="entry name" value="dUTPase"/>
</dbReference>
<dbReference type="Proteomes" id="UP000266796">
    <property type="component" value="Chromosome"/>
</dbReference>
<dbReference type="EMBL" id="CP025628">
    <property type="protein sequence ID" value="AWD32342.1"/>
    <property type="molecule type" value="Genomic_DNA"/>
</dbReference>
<evidence type="ECO:0000256" key="4">
    <source>
        <dbReference type="ARBA" id="ARBA00023080"/>
    </source>
</evidence>
<dbReference type="SUPFAM" id="SSF51283">
    <property type="entry name" value="dUTPase-like"/>
    <property type="match status" value="1"/>
</dbReference>
<evidence type="ECO:0000256" key="2">
    <source>
        <dbReference type="ARBA" id="ARBA00012379"/>
    </source>
</evidence>
<dbReference type="NCBIfam" id="NF001862">
    <property type="entry name" value="PRK00601.1"/>
    <property type="match status" value="1"/>
</dbReference>
<evidence type="ECO:0000256" key="3">
    <source>
        <dbReference type="ARBA" id="ARBA00022801"/>
    </source>
</evidence>
<dbReference type="GO" id="GO:0004170">
    <property type="term" value="F:dUTP diphosphatase activity"/>
    <property type="evidence" value="ECO:0007669"/>
    <property type="project" value="UniProtKB-EC"/>
</dbReference>
<evidence type="ECO:0000313" key="7">
    <source>
        <dbReference type="EMBL" id="AWD32342.1"/>
    </source>
</evidence>
<dbReference type="PANTHER" id="PTHR11241:SF0">
    <property type="entry name" value="DEOXYURIDINE 5'-TRIPHOSPHATE NUCLEOTIDOHYDROLASE"/>
    <property type="match status" value="1"/>
</dbReference>
<proteinExistence type="inferred from homology"/>
<dbReference type="NCBIfam" id="TIGR00576">
    <property type="entry name" value="dut"/>
    <property type="match status" value="1"/>
</dbReference>
<keyword evidence="3 7" id="KW-0378">Hydrolase</keyword>